<name>A0ABY3PIL6_9CYAN</name>
<comment type="similarity">
    <text evidence="1 2">Belongs to the small heat shock protein (HSP20) family.</text>
</comment>
<evidence type="ECO:0000256" key="1">
    <source>
        <dbReference type="PROSITE-ProRule" id="PRU00285"/>
    </source>
</evidence>
<evidence type="ECO:0000256" key="2">
    <source>
        <dbReference type="RuleBase" id="RU003616"/>
    </source>
</evidence>
<evidence type="ECO:0000259" key="3">
    <source>
        <dbReference type="PROSITE" id="PS01031"/>
    </source>
</evidence>
<dbReference type="SUPFAM" id="SSF49764">
    <property type="entry name" value="HSP20-like chaperones"/>
    <property type="match status" value="1"/>
</dbReference>
<dbReference type="EMBL" id="CP063845">
    <property type="protein sequence ID" value="UFP93429.1"/>
    <property type="molecule type" value="Genomic_DNA"/>
</dbReference>
<dbReference type="InterPro" id="IPR008978">
    <property type="entry name" value="HSP20-like_chaperone"/>
</dbReference>
<feature type="domain" description="SHSP" evidence="3">
    <location>
        <begin position="29"/>
        <end position="144"/>
    </location>
</feature>
<evidence type="ECO:0000313" key="5">
    <source>
        <dbReference type="Proteomes" id="UP001054846"/>
    </source>
</evidence>
<dbReference type="Proteomes" id="UP001054846">
    <property type="component" value="Chromosome"/>
</dbReference>
<dbReference type="InterPro" id="IPR002068">
    <property type="entry name" value="A-crystallin/Hsp20_dom"/>
</dbReference>
<accession>A0ABY3PIL6</accession>
<dbReference type="CDD" id="cd06464">
    <property type="entry name" value="ACD_sHsps-like"/>
    <property type="match status" value="1"/>
</dbReference>
<evidence type="ECO:0000313" key="4">
    <source>
        <dbReference type="EMBL" id="UFP93429.1"/>
    </source>
</evidence>
<organism evidence="4 5">
    <name type="scientific">Gloeobacter morelensis MG652769</name>
    <dbReference type="NCBI Taxonomy" id="2781736"/>
    <lineage>
        <taxon>Bacteria</taxon>
        <taxon>Bacillati</taxon>
        <taxon>Cyanobacteriota</taxon>
        <taxon>Cyanophyceae</taxon>
        <taxon>Gloeobacterales</taxon>
        <taxon>Gloeobacteraceae</taxon>
        <taxon>Gloeobacter</taxon>
        <taxon>Gloeobacter morelensis</taxon>
    </lineage>
</organism>
<keyword evidence="5" id="KW-1185">Reference proteome</keyword>
<protein>
    <submittedName>
        <fullName evidence="4">Hsp20/alpha crystallin family protein</fullName>
    </submittedName>
</protein>
<dbReference type="Gene3D" id="2.60.40.790">
    <property type="match status" value="1"/>
</dbReference>
<dbReference type="PROSITE" id="PS01031">
    <property type="entry name" value="SHSP"/>
    <property type="match status" value="1"/>
</dbReference>
<dbReference type="RefSeq" id="WP_230840432.1">
    <property type="nucleotide sequence ID" value="NZ_CP063845.1"/>
</dbReference>
<dbReference type="Pfam" id="PF00011">
    <property type="entry name" value="HSP20"/>
    <property type="match status" value="1"/>
</dbReference>
<reference evidence="4 5" key="1">
    <citation type="journal article" date="2021" name="Genome Biol. Evol.">
        <title>Complete Genome Sequencing of a Novel Gloeobacter Species from a Waterfall Cave in Mexico.</title>
        <authorList>
            <person name="Saw J.H."/>
            <person name="Cardona T."/>
            <person name="Montejano G."/>
        </authorList>
    </citation>
    <scope>NUCLEOTIDE SEQUENCE [LARGE SCALE GENOMIC DNA]</scope>
    <source>
        <strain evidence="4">MG652769</strain>
    </source>
</reference>
<proteinExistence type="inferred from homology"/>
<gene>
    <name evidence="4" type="ORF">ISF26_16730</name>
</gene>
<sequence>MMRFNPDRDIDALRSDMIDRVFGGLLGPLSGRDLSPAIRVWESPEAFTVQALVPGLDRESLDIQAAPYGLSMGGKIRFAAPEGVTVRHSEFGNGEFRRTLQLATQIRSEAVQAGYSDGILTVTLPKVESQRVVKVKLDETVDTTAAQSN</sequence>